<feature type="transmembrane region" description="Helical" evidence="14">
    <location>
        <begin position="45"/>
        <end position="69"/>
    </location>
</feature>
<protein>
    <recommendedName>
        <fullName evidence="17">Sodium/proline symporter</fullName>
    </recommendedName>
</protein>
<name>A0A267MKN5_9FIRM</name>
<keyword evidence="3" id="KW-0813">Transport</keyword>
<dbReference type="Proteomes" id="UP000216024">
    <property type="component" value="Unassembled WGS sequence"/>
</dbReference>
<evidence type="ECO:0000256" key="13">
    <source>
        <dbReference type="RuleBase" id="RU362091"/>
    </source>
</evidence>
<comment type="subcellular location">
    <subcellularLocation>
        <location evidence="1">Cell membrane</location>
        <topology evidence="1">Multi-pass membrane protein</topology>
    </subcellularLocation>
</comment>
<feature type="transmembrane region" description="Helical" evidence="14">
    <location>
        <begin position="403"/>
        <end position="424"/>
    </location>
</feature>
<dbReference type="Pfam" id="PF00474">
    <property type="entry name" value="SSF"/>
    <property type="match status" value="1"/>
</dbReference>
<evidence type="ECO:0000256" key="1">
    <source>
        <dbReference type="ARBA" id="ARBA00004651"/>
    </source>
</evidence>
<keyword evidence="9" id="KW-0406">Ion transport</keyword>
<keyword evidence="7 14" id="KW-1133">Transmembrane helix</keyword>
<feature type="transmembrane region" description="Helical" evidence="14">
    <location>
        <begin position="162"/>
        <end position="183"/>
    </location>
</feature>
<gene>
    <name evidence="15" type="ORF">CCE28_06905</name>
</gene>
<keyword evidence="10 14" id="KW-0472">Membrane</keyword>
<evidence type="ECO:0000256" key="6">
    <source>
        <dbReference type="ARBA" id="ARBA00022847"/>
    </source>
</evidence>
<evidence type="ECO:0000256" key="9">
    <source>
        <dbReference type="ARBA" id="ARBA00023065"/>
    </source>
</evidence>
<dbReference type="GO" id="GO:0005886">
    <property type="term" value="C:plasma membrane"/>
    <property type="evidence" value="ECO:0007669"/>
    <property type="project" value="UniProtKB-SubCell"/>
</dbReference>
<evidence type="ECO:0000256" key="4">
    <source>
        <dbReference type="ARBA" id="ARBA00022475"/>
    </source>
</evidence>
<evidence type="ECO:0000256" key="11">
    <source>
        <dbReference type="ARBA" id="ARBA00023201"/>
    </source>
</evidence>
<feature type="transmembrane region" description="Helical" evidence="14">
    <location>
        <begin position="330"/>
        <end position="354"/>
    </location>
</feature>
<dbReference type="OrthoDB" id="9810181at2"/>
<dbReference type="PROSITE" id="PS50283">
    <property type="entry name" value="NA_SOLUT_SYMP_3"/>
    <property type="match status" value="1"/>
</dbReference>
<reference evidence="15 16" key="1">
    <citation type="submission" date="2017-06" db="EMBL/GenBank/DDBJ databases">
        <title>Draft genome sequence of anaerobic fermentative bacterium Anaeromicrobium sediminis DY2726D isolated from West Pacific Ocean sediments.</title>
        <authorList>
            <person name="Zeng X."/>
        </authorList>
    </citation>
    <scope>NUCLEOTIDE SEQUENCE [LARGE SCALE GENOMIC DNA]</scope>
    <source>
        <strain evidence="15 16">DY2726D</strain>
    </source>
</reference>
<dbReference type="GO" id="GO:0006814">
    <property type="term" value="P:sodium ion transport"/>
    <property type="evidence" value="ECO:0007669"/>
    <property type="project" value="UniProtKB-KW"/>
</dbReference>
<evidence type="ECO:0000256" key="14">
    <source>
        <dbReference type="SAM" id="Phobius"/>
    </source>
</evidence>
<feature type="transmembrane region" description="Helical" evidence="14">
    <location>
        <begin position="431"/>
        <end position="449"/>
    </location>
</feature>
<evidence type="ECO:0000313" key="15">
    <source>
        <dbReference type="EMBL" id="PAB60096.1"/>
    </source>
</evidence>
<dbReference type="GO" id="GO:0015293">
    <property type="term" value="F:symporter activity"/>
    <property type="evidence" value="ECO:0007669"/>
    <property type="project" value="UniProtKB-KW"/>
</dbReference>
<dbReference type="InterPro" id="IPR038377">
    <property type="entry name" value="Na/Glc_symporter_sf"/>
</dbReference>
<keyword evidence="11" id="KW-0739">Sodium transport</keyword>
<keyword evidence="5 14" id="KW-0812">Transmembrane</keyword>
<feature type="transmembrane region" description="Helical" evidence="14">
    <location>
        <begin position="455"/>
        <end position="477"/>
    </location>
</feature>
<organism evidence="15 16">
    <name type="scientific">Anaeromicrobium sediminis</name>
    <dbReference type="NCBI Taxonomy" id="1478221"/>
    <lineage>
        <taxon>Bacteria</taxon>
        <taxon>Bacillati</taxon>
        <taxon>Bacillota</taxon>
        <taxon>Clostridia</taxon>
        <taxon>Peptostreptococcales</taxon>
        <taxon>Thermotaleaceae</taxon>
        <taxon>Anaeromicrobium</taxon>
    </lineage>
</organism>
<sequence length="504" mass="56296">MINKFMIMGFSLFYFTITIIIGIIASVRPQNIEMYFLGGRKTNAFILALAFTATSMSGLLFLGFSGMIYEEGLQSLWIIIPSSIVGIVLCYKIVSRRVRVYSEYTGALTVIEILKKRYVDNNNLLTYITGFMILSATLMYVSGQLIAAGKLINVTIGLPYDYSIIIFATIMITYIVIGGFNAVCWTDVFQGISMIMGSFLAGVVVLKISKGLSFIWADMKYVNSIHPKFYLSPIDSTTNIILGITTFIGDGIMNWLGQPTLMTKYMSVRNTDKLKSAGLMSVSFQIILFGGVLITSLYMRTQFENPVSLPLSGDTETVFIQFFMYMMNPFWSGVVLAGIIAAIMSTADSLIMLTSSILVNDIYYVKRPQSSPRHLIIVSRLITIFLGTTIIFIAFSIKSVLTTAWIGWSILGLVGVPVLMGLYWEKATLSGAIWAQITGFLVLIIWIVFDLTSKLHIFYAFAAGITSYLTLFLVSIFSKKSPMYIRKEIIELNNDFKYKGHIEI</sequence>
<keyword evidence="6" id="KW-0769">Symport</keyword>
<keyword evidence="8" id="KW-0915">Sodium</keyword>
<evidence type="ECO:0000256" key="7">
    <source>
        <dbReference type="ARBA" id="ARBA00022989"/>
    </source>
</evidence>
<comment type="similarity">
    <text evidence="2 13">Belongs to the sodium:solute symporter (SSF) (TC 2.A.21) family.</text>
</comment>
<keyword evidence="4" id="KW-1003">Cell membrane</keyword>
<feature type="transmembrane region" description="Helical" evidence="14">
    <location>
        <begin position="375"/>
        <end position="397"/>
    </location>
</feature>
<dbReference type="PANTHER" id="PTHR48086">
    <property type="entry name" value="SODIUM/PROLINE SYMPORTER-RELATED"/>
    <property type="match status" value="1"/>
</dbReference>
<feature type="transmembrane region" description="Helical" evidence="14">
    <location>
        <begin position="277"/>
        <end position="299"/>
    </location>
</feature>
<keyword evidence="16" id="KW-1185">Reference proteome</keyword>
<dbReference type="InterPro" id="IPR050277">
    <property type="entry name" value="Sodium:Solute_Symporter"/>
</dbReference>
<evidence type="ECO:0000313" key="16">
    <source>
        <dbReference type="Proteomes" id="UP000216024"/>
    </source>
</evidence>
<evidence type="ECO:0000256" key="2">
    <source>
        <dbReference type="ARBA" id="ARBA00006434"/>
    </source>
</evidence>
<dbReference type="EMBL" id="NIBG01000004">
    <property type="protein sequence ID" value="PAB60096.1"/>
    <property type="molecule type" value="Genomic_DNA"/>
</dbReference>
<evidence type="ECO:0000256" key="8">
    <source>
        <dbReference type="ARBA" id="ARBA00023053"/>
    </source>
</evidence>
<feature type="transmembrane region" description="Helical" evidence="14">
    <location>
        <begin position="237"/>
        <end position="256"/>
    </location>
</feature>
<dbReference type="InterPro" id="IPR001734">
    <property type="entry name" value="Na/solute_symporter"/>
</dbReference>
<dbReference type="Gene3D" id="1.20.1730.10">
    <property type="entry name" value="Sodium/glucose cotransporter"/>
    <property type="match status" value="1"/>
</dbReference>
<evidence type="ECO:0000256" key="10">
    <source>
        <dbReference type="ARBA" id="ARBA00023136"/>
    </source>
</evidence>
<proteinExistence type="inferred from homology"/>
<feature type="transmembrane region" description="Helical" evidence="14">
    <location>
        <begin position="6"/>
        <end position="25"/>
    </location>
</feature>
<dbReference type="RefSeq" id="WP_095132326.1">
    <property type="nucleotide sequence ID" value="NZ_NIBG01000004.1"/>
</dbReference>
<feature type="transmembrane region" description="Helical" evidence="14">
    <location>
        <begin position="195"/>
        <end position="217"/>
    </location>
</feature>
<feature type="transmembrane region" description="Helical" evidence="14">
    <location>
        <begin position="75"/>
        <end position="94"/>
    </location>
</feature>
<evidence type="ECO:0000256" key="5">
    <source>
        <dbReference type="ARBA" id="ARBA00022692"/>
    </source>
</evidence>
<comment type="catalytic activity">
    <reaction evidence="12">
        <text>L-proline(in) + Na(+)(in) = L-proline(out) + Na(+)(out)</text>
        <dbReference type="Rhea" id="RHEA:28967"/>
        <dbReference type="ChEBI" id="CHEBI:29101"/>
        <dbReference type="ChEBI" id="CHEBI:60039"/>
    </reaction>
</comment>
<dbReference type="NCBIfam" id="TIGR00813">
    <property type="entry name" value="sss"/>
    <property type="match status" value="1"/>
</dbReference>
<evidence type="ECO:0000256" key="12">
    <source>
        <dbReference type="ARBA" id="ARBA00033708"/>
    </source>
</evidence>
<dbReference type="PANTHER" id="PTHR48086:SF3">
    <property type="entry name" value="SODIUM_PROLINE SYMPORTER"/>
    <property type="match status" value="1"/>
</dbReference>
<feature type="transmembrane region" description="Helical" evidence="14">
    <location>
        <begin position="124"/>
        <end position="142"/>
    </location>
</feature>
<comment type="caution">
    <text evidence="15">The sequence shown here is derived from an EMBL/GenBank/DDBJ whole genome shotgun (WGS) entry which is preliminary data.</text>
</comment>
<dbReference type="AlphaFoldDB" id="A0A267MKN5"/>
<accession>A0A267MKN5</accession>
<evidence type="ECO:0000256" key="3">
    <source>
        <dbReference type="ARBA" id="ARBA00022448"/>
    </source>
</evidence>
<evidence type="ECO:0008006" key="17">
    <source>
        <dbReference type="Google" id="ProtNLM"/>
    </source>
</evidence>